<dbReference type="InterPro" id="IPR007166">
    <property type="entry name" value="Class3_signal_pept_motif"/>
</dbReference>
<dbReference type="Pfam" id="PF04021">
    <property type="entry name" value="Class_IIIsignal"/>
    <property type="match status" value="1"/>
</dbReference>
<proteinExistence type="predicted"/>
<keyword evidence="1" id="KW-0812">Transmembrane</keyword>
<dbReference type="AlphaFoldDB" id="D5VRM8"/>
<dbReference type="Proteomes" id="UP000002061">
    <property type="component" value="Chromosome"/>
</dbReference>
<organism evidence="2 3">
    <name type="scientific">Methanocaldococcus infernus (strain DSM 11812 / JCM 15783 / ME)</name>
    <dbReference type="NCBI Taxonomy" id="573063"/>
    <lineage>
        <taxon>Archaea</taxon>
        <taxon>Methanobacteriati</taxon>
        <taxon>Methanobacteriota</taxon>
        <taxon>Methanomada group</taxon>
        <taxon>Methanococci</taxon>
        <taxon>Methanococcales</taxon>
        <taxon>Methanocaldococcaceae</taxon>
        <taxon>Methanocaldococcus</taxon>
    </lineage>
</organism>
<dbReference type="eggNOG" id="arCOG05082">
    <property type="taxonomic scope" value="Archaea"/>
</dbReference>
<sequence length="57" mass="6149">MRGQISLEFALFMVIVVASSAIVAYYLVQTALSIRDSGIESINKSANTAKEVLSRVS</sequence>
<accession>D5VRM8</accession>
<dbReference type="KEGG" id="mif:Metin_0561"/>
<dbReference type="RefSeq" id="WP_013099977.1">
    <property type="nucleotide sequence ID" value="NC_014122.1"/>
</dbReference>
<gene>
    <name evidence="2" type="ordered locus">Metin_0561</name>
</gene>
<evidence type="ECO:0008006" key="4">
    <source>
        <dbReference type="Google" id="ProtNLM"/>
    </source>
</evidence>
<name>D5VRM8_METIM</name>
<keyword evidence="3" id="KW-1185">Reference proteome</keyword>
<keyword evidence="1" id="KW-0472">Membrane</keyword>
<evidence type="ECO:0000313" key="3">
    <source>
        <dbReference type="Proteomes" id="UP000002061"/>
    </source>
</evidence>
<dbReference type="HOGENOM" id="CLU_197251_2_0_2"/>
<dbReference type="EMBL" id="CP002009">
    <property type="protein sequence ID" value="ADG13231.1"/>
    <property type="molecule type" value="Genomic_DNA"/>
</dbReference>
<dbReference type="GeneID" id="32159804"/>
<evidence type="ECO:0000313" key="2">
    <source>
        <dbReference type="EMBL" id="ADG13231.1"/>
    </source>
</evidence>
<keyword evidence="1" id="KW-1133">Transmembrane helix</keyword>
<protein>
    <recommendedName>
        <fullName evidence="4">Class III signal peptide-containing protein</fullName>
    </recommendedName>
</protein>
<feature type="transmembrane region" description="Helical" evidence="1">
    <location>
        <begin position="7"/>
        <end position="28"/>
    </location>
</feature>
<reference evidence="2" key="1">
    <citation type="submission" date="2010-04" db="EMBL/GenBank/DDBJ databases">
        <title>Complete sequence of Methanocaldococcus infernus ME.</title>
        <authorList>
            <consortium name="US DOE Joint Genome Institute"/>
            <person name="Lucas S."/>
            <person name="Copeland A."/>
            <person name="Lapidus A."/>
            <person name="Cheng J.-F."/>
            <person name="Bruce D."/>
            <person name="Goodwin L."/>
            <person name="Pitluck S."/>
            <person name="Munk A.C."/>
            <person name="Detter J.C."/>
            <person name="Han C."/>
            <person name="Tapia R."/>
            <person name="Land M."/>
            <person name="Hauser L."/>
            <person name="Kyrpides N."/>
            <person name="Mikhailova N."/>
            <person name="Sieprawska-Lupa M."/>
            <person name="Whitman W.B."/>
            <person name="Woyke T."/>
        </authorList>
    </citation>
    <scope>NUCLEOTIDE SEQUENCE [LARGE SCALE GENOMIC DNA]</scope>
    <source>
        <strain evidence="2">ME</strain>
    </source>
</reference>
<evidence type="ECO:0000256" key="1">
    <source>
        <dbReference type="SAM" id="Phobius"/>
    </source>
</evidence>
<dbReference type="STRING" id="573063.Metin_0561"/>